<comment type="similarity">
    <text evidence="1">Belongs to the protein kinase superfamily. TKL Ser/Thr protein kinase family. RAF subfamily.</text>
</comment>
<dbReference type="EC" id="2.7.11.1" evidence="2"/>
<dbReference type="SMART" id="SM00220">
    <property type="entry name" value="S_TKc"/>
    <property type="match status" value="1"/>
</dbReference>
<dbReference type="InterPro" id="IPR011009">
    <property type="entry name" value="Kinase-like_dom_sf"/>
</dbReference>
<dbReference type="PANTHER" id="PTHR44329:SF292">
    <property type="entry name" value="OS09G0566550 PROTEIN"/>
    <property type="match status" value="1"/>
</dbReference>
<feature type="domain" description="Protein kinase" evidence="12">
    <location>
        <begin position="552"/>
        <end position="810"/>
    </location>
</feature>
<dbReference type="SUPFAM" id="SSF56112">
    <property type="entry name" value="Protein kinase-like (PK-like)"/>
    <property type="match status" value="1"/>
</dbReference>
<feature type="compositionally biased region" description="Polar residues" evidence="11">
    <location>
        <begin position="82"/>
        <end position="93"/>
    </location>
</feature>
<feature type="region of interest" description="Disordered" evidence="11">
    <location>
        <begin position="38"/>
        <end position="103"/>
    </location>
</feature>
<dbReference type="GO" id="GO:0010182">
    <property type="term" value="P:sugar mediated signaling pathway"/>
    <property type="evidence" value="ECO:0007669"/>
    <property type="project" value="UniProtKB-ARBA"/>
</dbReference>
<sequence>MQCKAIPVLAINTPAKGREGSVLLSFSIVELEPDPITDQTTIQFEPFPSRQGTPPPNKTKEEREREKKKKETKQKMEIPKRGTNTYSVLNQLSDDYDPSLPPLPLPLPLPLQLQRQSSGSSYGDSSLSLSGDCCFFAPPPLDAITGAKSEPITGGCEMGGGSGSGSGKSWAQQAEETYQLQLALALRLCSEAASVSDPGLMESGDASTAPVTSSAVSAEALSHRFWVNGSLSYIDSIQDGFYVIRGMDPFVWSLCTDVQEESRMPTLVSLKNVDWSDSSIEVVLFDKKIDSYLRQLHNSVVSTFSSFSATASTKDMVEQLAKLVSSRMGGAAPNLKDEEALLSRWRDSNSTARMSTHSVVIPLGQLSVGLCIHRSLLFKMLADSVNVPCRVVKGCKYCTRDDATSCLVRFGLEREYLVDLIGDPGHLTEPDSQLNGPNSMFVSSPLHPPRFKSMERNGNFKSLAKQYFSECQSLNLSFKDTKTTSDLVSSDQTGACVVPAAAPSLPFSNLRPPDMKITESLARINPSRTTNPSPNRDIVFSVDDLTIPWRELILKEKIGAGSFGTVHRADWHGSDVAVKILIEQDFHADRLKEFMREVIIMKSLRHPNIVLFMGVVTEPPNLSIVTEYLSRGSLYKLLHKSTVREYLDERRRLHMAFDVAKGMNYLHRRNPPIVHRDLKSPNLLVDRKYTVKVCDFGLSRLKASTYLSSKSLAGTPEWMAPEVLRDELSNEKSDVYSFGVILWELMTLQQPWSNLNPAQVVAAVGFKGRRLEIPKELNPRVTSLIESCWADEPWKRPSFASIMESLKPLLVKSPPSPQQREPST</sequence>
<dbReference type="CDD" id="cd13999">
    <property type="entry name" value="STKc_MAP3K-like"/>
    <property type="match status" value="1"/>
</dbReference>
<dbReference type="GO" id="GO:0005524">
    <property type="term" value="F:ATP binding"/>
    <property type="evidence" value="ECO:0007669"/>
    <property type="project" value="UniProtKB-UniRule"/>
</dbReference>
<comment type="catalytic activity">
    <reaction evidence="9">
        <text>L-seryl-[protein] + ATP = O-phospho-L-seryl-[protein] + ADP + H(+)</text>
        <dbReference type="Rhea" id="RHEA:17989"/>
        <dbReference type="Rhea" id="RHEA-COMP:9863"/>
        <dbReference type="Rhea" id="RHEA-COMP:11604"/>
        <dbReference type="ChEBI" id="CHEBI:15378"/>
        <dbReference type="ChEBI" id="CHEBI:29999"/>
        <dbReference type="ChEBI" id="CHEBI:30616"/>
        <dbReference type="ChEBI" id="CHEBI:83421"/>
        <dbReference type="ChEBI" id="CHEBI:456216"/>
        <dbReference type="EC" id="2.7.11.1"/>
    </reaction>
</comment>
<keyword evidence="4" id="KW-0808">Transferase</keyword>
<keyword evidence="5 10" id="KW-0547">Nucleotide-binding</keyword>
<evidence type="ECO:0000313" key="14">
    <source>
        <dbReference type="Proteomes" id="UP001140206"/>
    </source>
</evidence>
<evidence type="ECO:0000256" key="8">
    <source>
        <dbReference type="ARBA" id="ARBA00047899"/>
    </source>
</evidence>
<keyword evidence="14" id="KW-1185">Reference proteome</keyword>
<dbReference type="PROSITE" id="PS00108">
    <property type="entry name" value="PROTEIN_KINASE_ST"/>
    <property type="match status" value="1"/>
</dbReference>
<organism evidence="13 14">
    <name type="scientific">Rhynchospora pubera</name>
    <dbReference type="NCBI Taxonomy" id="906938"/>
    <lineage>
        <taxon>Eukaryota</taxon>
        <taxon>Viridiplantae</taxon>
        <taxon>Streptophyta</taxon>
        <taxon>Embryophyta</taxon>
        <taxon>Tracheophyta</taxon>
        <taxon>Spermatophyta</taxon>
        <taxon>Magnoliopsida</taxon>
        <taxon>Liliopsida</taxon>
        <taxon>Poales</taxon>
        <taxon>Cyperaceae</taxon>
        <taxon>Cyperoideae</taxon>
        <taxon>Rhynchosporeae</taxon>
        <taxon>Rhynchospora</taxon>
    </lineage>
</organism>
<feature type="binding site" evidence="10">
    <location>
        <position position="579"/>
    </location>
    <ligand>
        <name>ATP</name>
        <dbReference type="ChEBI" id="CHEBI:30616"/>
    </ligand>
</feature>
<keyword evidence="6 13" id="KW-0418">Kinase</keyword>
<evidence type="ECO:0000259" key="12">
    <source>
        <dbReference type="PROSITE" id="PS50011"/>
    </source>
</evidence>
<keyword evidence="7 10" id="KW-0067">ATP-binding</keyword>
<evidence type="ECO:0000256" key="2">
    <source>
        <dbReference type="ARBA" id="ARBA00012513"/>
    </source>
</evidence>
<dbReference type="InterPro" id="IPR000719">
    <property type="entry name" value="Prot_kinase_dom"/>
</dbReference>
<dbReference type="FunFam" id="1.10.510.10:FF:000193">
    <property type="entry name" value="Serine/threonine-protein kinase CTR1"/>
    <property type="match status" value="1"/>
</dbReference>
<dbReference type="InterPro" id="IPR051681">
    <property type="entry name" value="Ser/Thr_Kinases-Pseudokinases"/>
</dbReference>
<name>A0AAV8EBN7_9POAL</name>
<dbReference type="InterPro" id="IPR001245">
    <property type="entry name" value="Ser-Thr/Tyr_kinase_cat_dom"/>
</dbReference>
<evidence type="ECO:0000256" key="5">
    <source>
        <dbReference type="ARBA" id="ARBA00022741"/>
    </source>
</evidence>
<evidence type="ECO:0000313" key="13">
    <source>
        <dbReference type="EMBL" id="KAJ4776217.1"/>
    </source>
</evidence>
<reference evidence="13" key="1">
    <citation type="submission" date="2022-08" db="EMBL/GenBank/DDBJ databases">
        <authorList>
            <person name="Marques A."/>
        </authorList>
    </citation>
    <scope>NUCLEOTIDE SEQUENCE</scope>
    <source>
        <strain evidence="13">RhyPub2mFocal</strain>
        <tissue evidence="13">Leaves</tissue>
    </source>
</reference>
<protein>
    <recommendedName>
        <fullName evidence="2">non-specific serine/threonine protein kinase</fullName>
        <ecNumber evidence="2">2.7.11.1</ecNumber>
    </recommendedName>
</protein>
<dbReference type="AlphaFoldDB" id="A0AAV8EBN7"/>
<evidence type="ECO:0000256" key="11">
    <source>
        <dbReference type="SAM" id="MobiDB-lite"/>
    </source>
</evidence>
<dbReference type="InterPro" id="IPR017441">
    <property type="entry name" value="Protein_kinase_ATP_BS"/>
</dbReference>
<dbReference type="Gene3D" id="1.10.510.10">
    <property type="entry name" value="Transferase(Phosphotransferase) domain 1"/>
    <property type="match status" value="1"/>
</dbReference>
<dbReference type="Gene3D" id="3.30.200.20">
    <property type="entry name" value="Phosphorylase Kinase, domain 1"/>
    <property type="match status" value="1"/>
</dbReference>
<evidence type="ECO:0000256" key="3">
    <source>
        <dbReference type="ARBA" id="ARBA00022527"/>
    </source>
</evidence>
<dbReference type="Pfam" id="PF14381">
    <property type="entry name" value="EDR1_CTR1_ARMC3_pept"/>
    <property type="match status" value="1"/>
</dbReference>
<keyword evidence="3" id="KW-0723">Serine/threonine-protein kinase</keyword>
<dbReference type="PROSITE" id="PS50011">
    <property type="entry name" value="PROTEIN_KINASE_DOM"/>
    <property type="match status" value="1"/>
</dbReference>
<dbReference type="GO" id="GO:0004674">
    <property type="term" value="F:protein serine/threonine kinase activity"/>
    <property type="evidence" value="ECO:0007669"/>
    <property type="project" value="UniProtKB-KW"/>
</dbReference>
<evidence type="ECO:0000256" key="1">
    <source>
        <dbReference type="ARBA" id="ARBA00010507"/>
    </source>
</evidence>
<dbReference type="EMBL" id="JAMFTS010000003">
    <property type="protein sequence ID" value="KAJ4776217.1"/>
    <property type="molecule type" value="Genomic_DNA"/>
</dbReference>
<gene>
    <name evidence="13" type="ORF">LUZ62_060474</name>
</gene>
<dbReference type="PROSITE" id="PS00107">
    <property type="entry name" value="PROTEIN_KINASE_ATP"/>
    <property type="match status" value="1"/>
</dbReference>
<dbReference type="Proteomes" id="UP001140206">
    <property type="component" value="Chromosome 3"/>
</dbReference>
<dbReference type="Pfam" id="PF07714">
    <property type="entry name" value="PK_Tyr_Ser-Thr"/>
    <property type="match status" value="1"/>
</dbReference>
<dbReference type="InterPro" id="IPR055164">
    <property type="entry name" value="EDR1/CTR1/ARMC3-like_pept-like"/>
</dbReference>
<dbReference type="GO" id="GO:0006950">
    <property type="term" value="P:response to stress"/>
    <property type="evidence" value="ECO:0007669"/>
    <property type="project" value="UniProtKB-ARBA"/>
</dbReference>
<dbReference type="PANTHER" id="PTHR44329">
    <property type="entry name" value="SERINE/THREONINE-PROTEIN KINASE TNNI3K-RELATED"/>
    <property type="match status" value="1"/>
</dbReference>
<evidence type="ECO:0000256" key="6">
    <source>
        <dbReference type="ARBA" id="ARBA00022777"/>
    </source>
</evidence>
<evidence type="ECO:0000256" key="4">
    <source>
        <dbReference type="ARBA" id="ARBA00022679"/>
    </source>
</evidence>
<dbReference type="PRINTS" id="PR00109">
    <property type="entry name" value="TYRKINASE"/>
</dbReference>
<evidence type="ECO:0000256" key="9">
    <source>
        <dbReference type="ARBA" id="ARBA00048679"/>
    </source>
</evidence>
<evidence type="ECO:0000256" key="10">
    <source>
        <dbReference type="PROSITE-ProRule" id="PRU10141"/>
    </source>
</evidence>
<evidence type="ECO:0000256" key="7">
    <source>
        <dbReference type="ARBA" id="ARBA00022840"/>
    </source>
</evidence>
<accession>A0AAV8EBN7</accession>
<comment type="caution">
    <text evidence="13">The sequence shown here is derived from an EMBL/GenBank/DDBJ whole genome shotgun (WGS) entry which is preliminary data.</text>
</comment>
<proteinExistence type="inferred from homology"/>
<dbReference type="InterPro" id="IPR008271">
    <property type="entry name" value="Ser/Thr_kinase_AS"/>
</dbReference>
<comment type="catalytic activity">
    <reaction evidence="8">
        <text>L-threonyl-[protein] + ATP = O-phospho-L-threonyl-[protein] + ADP + H(+)</text>
        <dbReference type="Rhea" id="RHEA:46608"/>
        <dbReference type="Rhea" id="RHEA-COMP:11060"/>
        <dbReference type="Rhea" id="RHEA-COMP:11605"/>
        <dbReference type="ChEBI" id="CHEBI:15378"/>
        <dbReference type="ChEBI" id="CHEBI:30013"/>
        <dbReference type="ChEBI" id="CHEBI:30616"/>
        <dbReference type="ChEBI" id="CHEBI:61977"/>
        <dbReference type="ChEBI" id="CHEBI:456216"/>
        <dbReference type="EC" id="2.7.11.1"/>
    </reaction>
</comment>
<dbReference type="FunFam" id="3.30.200.20:FF:000060">
    <property type="entry name" value="Serine/threonine-protein kinase isoform 1"/>
    <property type="match status" value="1"/>
</dbReference>